<keyword evidence="2" id="KW-1185">Reference proteome</keyword>
<sequence>MSLQGVSRFAHIFDQIIRNDRRYLMSQELLHPQINTWHSRADKWQNQLLILGVERKMEKWLIWSHLLPSQTRFRVSKGGAMHCRNGYNSYPADMASNNIKAHLGWVVCLQLHPNPIKLYLKSAFGLHESSYV</sequence>
<dbReference type="AlphaFoldDB" id="D7TVY0"/>
<dbReference type="InParanoid" id="D7TVY0"/>
<dbReference type="PaxDb" id="29760-VIT_02s0025g03350.t01"/>
<proteinExistence type="predicted"/>
<gene>
    <name evidence="1" type="ordered locus">VIT_02s0025g03350</name>
</gene>
<evidence type="ECO:0000313" key="1">
    <source>
        <dbReference type="EMBL" id="CBI34655.3"/>
    </source>
</evidence>
<name>D7TVY0_VITVI</name>
<accession>D7TVY0</accession>
<evidence type="ECO:0000313" key="2">
    <source>
        <dbReference type="Proteomes" id="UP000009183"/>
    </source>
</evidence>
<organism evidence="1 2">
    <name type="scientific">Vitis vinifera</name>
    <name type="common">Grape</name>
    <dbReference type="NCBI Taxonomy" id="29760"/>
    <lineage>
        <taxon>Eukaryota</taxon>
        <taxon>Viridiplantae</taxon>
        <taxon>Streptophyta</taxon>
        <taxon>Embryophyta</taxon>
        <taxon>Tracheophyta</taxon>
        <taxon>Spermatophyta</taxon>
        <taxon>Magnoliopsida</taxon>
        <taxon>eudicotyledons</taxon>
        <taxon>Gunneridae</taxon>
        <taxon>Pentapetalae</taxon>
        <taxon>rosids</taxon>
        <taxon>Vitales</taxon>
        <taxon>Vitaceae</taxon>
        <taxon>Viteae</taxon>
        <taxon>Vitis</taxon>
    </lineage>
</organism>
<dbReference type="EMBL" id="FN596251">
    <property type="protein sequence ID" value="CBI34655.3"/>
    <property type="molecule type" value="Genomic_DNA"/>
</dbReference>
<protein>
    <submittedName>
        <fullName evidence="1">Uncharacterized protein</fullName>
    </submittedName>
</protein>
<dbReference type="Proteomes" id="UP000009183">
    <property type="component" value="Chromosome 2"/>
</dbReference>
<reference evidence="2" key="1">
    <citation type="journal article" date="2007" name="Nature">
        <title>The grapevine genome sequence suggests ancestral hexaploidization in major angiosperm phyla.</title>
        <authorList>
            <consortium name="The French-Italian Public Consortium for Grapevine Genome Characterization."/>
            <person name="Jaillon O."/>
            <person name="Aury J.-M."/>
            <person name="Noel B."/>
            <person name="Policriti A."/>
            <person name="Clepet C."/>
            <person name="Casagrande A."/>
            <person name="Choisne N."/>
            <person name="Aubourg S."/>
            <person name="Vitulo N."/>
            <person name="Jubin C."/>
            <person name="Vezzi A."/>
            <person name="Legeai F."/>
            <person name="Hugueney P."/>
            <person name="Dasilva C."/>
            <person name="Horner D."/>
            <person name="Mica E."/>
            <person name="Jublot D."/>
            <person name="Poulain J."/>
            <person name="Bruyere C."/>
            <person name="Billault A."/>
            <person name="Segurens B."/>
            <person name="Gouyvenoux M."/>
            <person name="Ugarte E."/>
            <person name="Cattonaro F."/>
            <person name="Anthouard V."/>
            <person name="Vico V."/>
            <person name="Del Fabbro C."/>
            <person name="Alaux M."/>
            <person name="Di Gaspero G."/>
            <person name="Dumas V."/>
            <person name="Felice N."/>
            <person name="Paillard S."/>
            <person name="Juman I."/>
            <person name="Moroldo M."/>
            <person name="Scalabrin S."/>
            <person name="Canaguier A."/>
            <person name="Le Clainche I."/>
            <person name="Malacrida G."/>
            <person name="Durand E."/>
            <person name="Pesole G."/>
            <person name="Laucou V."/>
            <person name="Chatelet P."/>
            <person name="Merdinoglu D."/>
            <person name="Delledonne M."/>
            <person name="Pezzotti M."/>
            <person name="Lecharny A."/>
            <person name="Scarpelli C."/>
            <person name="Artiguenave F."/>
            <person name="Pe M.E."/>
            <person name="Valle G."/>
            <person name="Morgante M."/>
            <person name="Caboche M."/>
            <person name="Adam-Blondon A.-F."/>
            <person name="Weissenbach J."/>
            <person name="Quetier F."/>
            <person name="Wincker P."/>
        </authorList>
    </citation>
    <scope>NUCLEOTIDE SEQUENCE [LARGE SCALE GENOMIC DNA]</scope>
    <source>
        <strain evidence="2">cv. Pinot noir / PN40024</strain>
    </source>
</reference>
<dbReference type="HOGENOM" id="CLU_1920918_0_0_1"/>